<feature type="transmembrane region" description="Helical" evidence="8">
    <location>
        <begin position="224"/>
        <end position="242"/>
    </location>
</feature>
<evidence type="ECO:0000256" key="1">
    <source>
        <dbReference type="ARBA" id="ARBA00004141"/>
    </source>
</evidence>
<protein>
    <submittedName>
        <fullName evidence="9">Alpha-1,6-mannosyltransferase</fullName>
        <ecNumber evidence="9">2.4.1.-</ecNumber>
    </submittedName>
</protein>
<keyword evidence="6 8" id="KW-0472">Membrane</keyword>
<feature type="transmembrane region" description="Helical" evidence="8">
    <location>
        <begin position="104"/>
        <end position="124"/>
    </location>
</feature>
<evidence type="ECO:0000256" key="5">
    <source>
        <dbReference type="ARBA" id="ARBA00022989"/>
    </source>
</evidence>
<feature type="transmembrane region" description="Helical" evidence="8">
    <location>
        <begin position="399"/>
        <end position="420"/>
    </location>
</feature>
<feature type="transmembrane region" description="Helical" evidence="8">
    <location>
        <begin position="191"/>
        <end position="212"/>
    </location>
</feature>
<name>A0ABX0SD27_9ACTN</name>
<feature type="transmembrane region" description="Helical" evidence="8">
    <location>
        <begin position="285"/>
        <end position="313"/>
    </location>
</feature>
<evidence type="ECO:0000313" key="9">
    <source>
        <dbReference type="EMBL" id="NIH55799.1"/>
    </source>
</evidence>
<organism evidence="9 10">
    <name type="scientific">Brooklawnia cerclae</name>
    <dbReference type="NCBI Taxonomy" id="349934"/>
    <lineage>
        <taxon>Bacteria</taxon>
        <taxon>Bacillati</taxon>
        <taxon>Actinomycetota</taxon>
        <taxon>Actinomycetes</taxon>
        <taxon>Propionibacteriales</taxon>
        <taxon>Propionibacteriaceae</taxon>
        <taxon>Brooklawnia</taxon>
    </lineage>
</organism>
<reference evidence="9 10" key="1">
    <citation type="submission" date="2020-02" db="EMBL/GenBank/DDBJ databases">
        <title>Sequencing the genomes of 1000 actinobacteria strains.</title>
        <authorList>
            <person name="Klenk H.-P."/>
        </authorList>
    </citation>
    <scope>NUCLEOTIDE SEQUENCE [LARGE SCALE GENOMIC DNA]</scope>
    <source>
        <strain evidence="9 10">DSM 19609</strain>
    </source>
</reference>
<gene>
    <name evidence="9" type="ORF">FB473_000444</name>
</gene>
<evidence type="ECO:0000256" key="8">
    <source>
        <dbReference type="SAM" id="Phobius"/>
    </source>
</evidence>
<keyword evidence="2 9" id="KW-0328">Glycosyltransferase</keyword>
<dbReference type="EMBL" id="JAAMOZ010000001">
    <property type="protein sequence ID" value="NIH55799.1"/>
    <property type="molecule type" value="Genomic_DNA"/>
</dbReference>
<dbReference type="NCBIfam" id="NF038066">
    <property type="entry name" value="MptB"/>
    <property type="match status" value="1"/>
</dbReference>
<proteinExistence type="inferred from homology"/>
<feature type="transmembrane region" description="Helical" evidence="8">
    <location>
        <begin position="466"/>
        <end position="484"/>
    </location>
</feature>
<keyword evidence="4 8" id="KW-0812">Transmembrane</keyword>
<evidence type="ECO:0000256" key="3">
    <source>
        <dbReference type="ARBA" id="ARBA00022679"/>
    </source>
</evidence>
<feature type="transmembrane region" description="Helical" evidence="8">
    <location>
        <begin position="248"/>
        <end position="265"/>
    </location>
</feature>
<dbReference type="EC" id="2.4.1.-" evidence="9"/>
<comment type="similarity">
    <text evidence="7">Belongs to the MptA/B family.</text>
</comment>
<evidence type="ECO:0000256" key="4">
    <source>
        <dbReference type="ARBA" id="ARBA00022692"/>
    </source>
</evidence>
<dbReference type="Proteomes" id="UP000749311">
    <property type="component" value="Unassembled WGS sequence"/>
</dbReference>
<evidence type="ECO:0000256" key="7">
    <source>
        <dbReference type="ARBA" id="ARBA00043987"/>
    </source>
</evidence>
<dbReference type="GO" id="GO:0016757">
    <property type="term" value="F:glycosyltransferase activity"/>
    <property type="evidence" value="ECO:0007669"/>
    <property type="project" value="UniProtKB-KW"/>
</dbReference>
<feature type="transmembrane region" description="Helical" evidence="8">
    <location>
        <begin position="61"/>
        <end position="83"/>
    </location>
</feature>
<dbReference type="RefSeq" id="WP_167164434.1">
    <property type="nucleotide sequence ID" value="NZ_BAAAOO010000002.1"/>
</dbReference>
<keyword evidence="5 8" id="KW-1133">Transmembrane helix</keyword>
<feature type="transmembrane region" description="Helical" evidence="8">
    <location>
        <begin position="333"/>
        <end position="358"/>
    </location>
</feature>
<feature type="transmembrane region" description="Helical" evidence="8">
    <location>
        <begin position="427"/>
        <end position="446"/>
    </location>
</feature>
<evidence type="ECO:0000256" key="2">
    <source>
        <dbReference type="ARBA" id="ARBA00022676"/>
    </source>
</evidence>
<dbReference type="InterPro" id="IPR049829">
    <property type="entry name" value="MptA/B-like"/>
</dbReference>
<sequence length="532" mass="57801">MSDWLAACWGDIVEAWRVRVVRRGVLGTGLIAIGSLSPAYLPRNSPWWQLFTDWDATGTPVRLFGTTITMAGLFLLLDAWFRLRPRSSSGHGSSIGDRYAARHLRHWAILAIWGAPFLFAPPIFSHDAYSYAAQGWLIHNGINAYDAGPAVLPGAFADQVSWVWRDTPAPYGPLSLQLQHLVVDICRFHPYTAAVAMRVPALIGVGLIGLLIPRIARQRGADPAFSAWFATLNPVLVIDFVGGAHNDSLMMGLVVAALWVTGLPMPRWRFRVLGRTIATDRLGNLWWLVGAVLVGLGAAIKQPAIMTAYALPLMARPWLSWRSRDVAITVGRVLLSAAIAIGTFSLVSVMTGLGFGWINAVNVPGMVITIAPFTVLGQGVQLVLDFFRLDPTGWAGVRATRTVGVVLAGTAIGAMALTIARRRPLQFLALGYLTAALALPAVRSWYILWGGLLLPLSKPRGRTTSIAIWTTVVLLCYDGINMAWRNDALALGFAAAAGIWWLARTHQAASEGAGDRRHRIPATAAHIELEKR</sequence>
<comment type="subcellular location">
    <subcellularLocation>
        <location evidence="1">Membrane</location>
        <topology evidence="1">Multi-pass membrane protein</topology>
    </subcellularLocation>
</comment>
<feature type="transmembrane region" description="Helical" evidence="8">
    <location>
        <begin position="24"/>
        <end position="41"/>
    </location>
</feature>
<keyword evidence="3 9" id="KW-0808">Transferase</keyword>
<accession>A0ABX0SD27</accession>
<feature type="transmembrane region" description="Helical" evidence="8">
    <location>
        <begin position="365"/>
        <end position="387"/>
    </location>
</feature>
<evidence type="ECO:0000313" key="10">
    <source>
        <dbReference type="Proteomes" id="UP000749311"/>
    </source>
</evidence>
<dbReference type="Pfam" id="PF26314">
    <property type="entry name" value="MptA_B_family"/>
    <property type="match status" value="1"/>
</dbReference>
<comment type="caution">
    <text evidence="9">The sequence shown here is derived from an EMBL/GenBank/DDBJ whole genome shotgun (WGS) entry which is preliminary data.</text>
</comment>
<evidence type="ECO:0000256" key="6">
    <source>
        <dbReference type="ARBA" id="ARBA00023136"/>
    </source>
</evidence>
<keyword evidence="10" id="KW-1185">Reference proteome</keyword>